<dbReference type="InterPro" id="IPR002347">
    <property type="entry name" value="SDR_fam"/>
</dbReference>
<keyword evidence="3" id="KW-1185">Reference proteome</keyword>
<dbReference type="PRINTS" id="PR00080">
    <property type="entry name" value="SDRFAMILY"/>
</dbReference>
<dbReference type="Proteomes" id="UP000445582">
    <property type="component" value="Unassembled WGS sequence"/>
</dbReference>
<protein>
    <submittedName>
        <fullName evidence="2">SDR family oxidoreductase</fullName>
    </submittedName>
</protein>
<dbReference type="Pfam" id="PF13561">
    <property type="entry name" value="adh_short_C2"/>
    <property type="match status" value="1"/>
</dbReference>
<dbReference type="Gene3D" id="3.40.50.720">
    <property type="entry name" value="NAD(P)-binding Rossmann-like Domain"/>
    <property type="match status" value="1"/>
</dbReference>
<dbReference type="PRINTS" id="PR00081">
    <property type="entry name" value="GDHRDH"/>
</dbReference>
<comment type="similarity">
    <text evidence="1">Belongs to the short-chain dehydrogenases/reductases (SDR) family.</text>
</comment>
<dbReference type="PANTHER" id="PTHR42879:SF6">
    <property type="entry name" value="NADPH-DEPENDENT REDUCTASE BACG"/>
    <property type="match status" value="1"/>
</dbReference>
<comment type="caution">
    <text evidence="2">The sequence shown here is derived from an EMBL/GenBank/DDBJ whole genome shotgun (WGS) entry which is preliminary data.</text>
</comment>
<dbReference type="OrthoDB" id="9793325at2"/>
<dbReference type="EMBL" id="WTYN01000001">
    <property type="protein sequence ID" value="MXO62021.1"/>
    <property type="molecule type" value="Genomic_DNA"/>
</dbReference>
<dbReference type="AlphaFoldDB" id="A0A844YCW3"/>
<dbReference type="SUPFAM" id="SSF51735">
    <property type="entry name" value="NAD(P)-binding Rossmann-fold domains"/>
    <property type="match status" value="1"/>
</dbReference>
<evidence type="ECO:0000313" key="2">
    <source>
        <dbReference type="EMBL" id="MXO62021.1"/>
    </source>
</evidence>
<dbReference type="InterPro" id="IPR050259">
    <property type="entry name" value="SDR"/>
</dbReference>
<name>A0A844YCW3_9SPHN</name>
<evidence type="ECO:0000256" key="1">
    <source>
        <dbReference type="ARBA" id="ARBA00006484"/>
    </source>
</evidence>
<evidence type="ECO:0000313" key="3">
    <source>
        <dbReference type="Proteomes" id="UP000445582"/>
    </source>
</evidence>
<gene>
    <name evidence="2" type="ORF">GRI48_03260</name>
</gene>
<organism evidence="2 3">
    <name type="scientific">Qipengyuania oceanensis</name>
    <dbReference type="NCBI Taxonomy" id="1463597"/>
    <lineage>
        <taxon>Bacteria</taxon>
        <taxon>Pseudomonadati</taxon>
        <taxon>Pseudomonadota</taxon>
        <taxon>Alphaproteobacteria</taxon>
        <taxon>Sphingomonadales</taxon>
        <taxon>Erythrobacteraceae</taxon>
        <taxon>Qipengyuania</taxon>
    </lineage>
</organism>
<accession>A0A844YCW3</accession>
<sequence length="258" mass="26144">MDLGIAGRHAVVCASSRGLGRACATALAKAGCSVVVNGRDEATLEKTAAELRASTGATITAIAGDVTDPAVREALVAVAPVDILVNNAGGPPPRDFRDVSHADLIKGVEANMATPIALVQLVIDGMVERGFGRIVNITSASVVTGIEKLDLSSGARAGLTGFLSGVARQVAGSNVAINNLLPGSFDTDRQDAIIAAAAERTGRSVAEIEAARDAATPTGRIGRPDEFGAACAFLASAHAGFIIGQNILMDGGQSRTNF</sequence>
<dbReference type="RefSeq" id="WP_160671340.1">
    <property type="nucleotide sequence ID" value="NZ_WTYN01000001.1"/>
</dbReference>
<reference evidence="2 3" key="1">
    <citation type="submission" date="2019-12" db="EMBL/GenBank/DDBJ databases">
        <title>Genomic-based taxomic classification of the family Erythrobacteraceae.</title>
        <authorList>
            <person name="Xu L."/>
        </authorList>
    </citation>
    <scope>NUCLEOTIDE SEQUENCE [LARGE SCALE GENOMIC DNA]</scope>
    <source>
        <strain evidence="2 3">MCCC 1A09965</strain>
    </source>
</reference>
<dbReference type="PANTHER" id="PTHR42879">
    <property type="entry name" value="3-OXOACYL-(ACYL-CARRIER-PROTEIN) REDUCTASE"/>
    <property type="match status" value="1"/>
</dbReference>
<dbReference type="InterPro" id="IPR036291">
    <property type="entry name" value="NAD(P)-bd_dom_sf"/>
</dbReference>
<proteinExistence type="inferred from homology"/>